<evidence type="ECO:0000313" key="3">
    <source>
        <dbReference type="Proteomes" id="UP001222325"/>
    </source>
</evidence>
<feature type="transmembrane region" description="Helical" evidence="1">
    <location>
        <begin position="101"/>
        <end position="121"/>
    </location>
</feature>
<accession>A0AAD6XIL0</accession>
<gene>
    <name evidence="2" type="ORF">B0H15DRAFT_568065</name>
</gene>
<protein>
    <submittedName>
        <fullName evidence="2">Uncharacterized protein</fullName>
    </submittedName>
</protein>
<dbReference type="EMBL" id="JARJCN010000075">
    <property type="protein sequence ID" value="KAJ7077115.1"/>
    <property type="molecule type" value="Genomic_DNA"/>
</dbReference>
<comment type="caution">
    <text evidence="2">The sequence shown here is derived from an EMBL/GenBank/DDBJ whole genome shotgun (WGS) entry which is preliminary data.</text>
</comment>
<keyword evidence="1" id="KW-1133">Transmembrane helix</keyword>
<keyword evidence="3" id="KW-1185">Reference proteome</keyword>
<name>A0AAD6XIL0_9AGAR</name>
<dbReference type="AlphaFoldDB" id="A0AAD6XIL0"/>
<proteinExistence type="predicted"/>
<keyword evidence="1" id="KW-0812">Transmembrane</keyword>
<dbReference type="Proteomes" id="UP001222325">
    <property type="component" value="Unassembled WGS sequence"/>
</dbReference>
<evidence type="ECO:0000256" key="1">
    <source>
        <dbReference type="SAM" id="Phobius"/>
    </source>
</evidence>
<sequence>MRFVYHRLTPLLSGSLGHCPMHPCASQSIKHNFRLFIRFLGVPRAAYANLLGVAAQPFYSIFGGPATVFHCALTRSPRQFCHCVDGPKISTRVLDIPKCSMILQFLVFPLAVLYISLTRPISRHRLQMHRGSGEMYLDPPLPYVPVDFTERLPTLGTGRLWPKSKNRPTDLGL</sequence>
<reference evidence="2" key="1">
    <citation type="submission" date="2023-03" db="EMBL/GenBank/DDBJ databases">
        <title>Massive genome expansion in bonnet fungi (Mycena s.s.) driven by repeated elements and novel gene families across ecological guilds.</title>
        <authorList>
            <consortium name="Lawrence Berkeley National Laboratory"/>
            <person name="Harder C.B."/>
            <person name="Miyauchi S."/>
            <person name="Viragh M."/>
            <person name="Kuo A."/>
            <person name="Thoen E."/>
            <person name="Andreopoulos B."/>
            <person name="Lu D."/>
            <person name="Skrede I."/>
            <person name="Drula E."/>
            <person name="Henrissat B."/>
            <person name="Morin E."/>
            <person name="Kohler A."/>
            <person name="Barry K."/>
            <person name="LaButti K."/>
            <person name="Morin E."/>
            <person name="Salamov A."/>
            <person name="Lipzen A."/>
            <person name="Mereny Z."/>
            <person name="Hegedus B."/>
            <person name="Baldrian P."/>
            <person name="Stursova M."/>
            <person name="Weitz H."/>
            <person name="Taylor A."/>
            <person name="Grigoriev I.V."/>
            <person name="Nagy L.G."/>
            <person name="Martin F."/>
            <person name="Kauserud H."/>
        </authorList>
    </citation>
    <scope>NUCLEOTIDE SEQUENCE</scope>
    <source>
        <strain evidence="2">CBHHK173m</strain>
    </source>
</reference>
<evidence type="ECO:0000313" key="2">
    <source>
        <dbReference type="EMBL" id="KAJ7077115.1"/>
    </source>
</evidence>
<keyword evidence="1" id="KW-0472">Membrane</keyword>
<organism evidence="2 3">
    <name type="scientific">Mycena belliarum</name>
    <dbReference type="NCBI Taxonomy" id="1033014"/>
    <lineage>
        <taxon>Eukaryota</taxon>
        <taxon>Fungi</taxon>
        <taxon>Dikarya</taxon>
        <taxon>Basidiomycota</taxon>
        <taxon>Agaricomycotina</taxon>
        <taxon>Agaricomycetes</taxon>
        <taxon>Agaricomycetidae</taxon>
        <taxon>Agaricales</taxon>
        <taxon>Marasmiineae</taxon>
        <taxon>Mycenaceae</taxon>
        <taxon>Mycena</taxon>
    </lineage>
</organism>